<dbReference type="Gene3D" id="3.30.300.20">
    <property type="match status" value="1"/>
</dbReference>
<dbReference type="Pfam" id="PF01424">
    <property type="entry name" value="R3H"/>
    <property type="match status" value="1"/>
</dbReference>
<dbReference type="InterPro" id="IPR039247">
    <property type="entry name" value="KhpB"/>
</dbReference>
<evidence type="ECO:0000313" key="6">
    <source>
        <dbReference type="Proteomes" id="UP000034072"/>
    </source>
</evidence>
<evidence type="ECO:0000259" key="3">
    <source>
        <dbReference type="PROSITE" id="PS50823"/>
    </source>
</evidence>
<dbReference type="InterPro" id="IPR015946">
    <property type="entry name" value="KH_dom-like_a/b"/>
</dbReference>
<dbReference type="SMART" id="SM00393">
    <property type="entry name" value="R3H"/>
    <property type="match status" value="1"/>
</dbReference>
<reference evidence="5 6" key="1">
    <citation type="journal article" date="2015" name="Nature">
        <title>rRNA introns, odd ribosomes, and small enigmatic genomes across a large radiation of phyla.</title>
        <authorList>
            <person name="Brown C.T."/>
            <person name="Hug L.A."/>
            <person name="Thomas B.C."/>
            <person name="Sharon I."/>
            <person name="Castelle C.J."/>
            <person name="Singh A."/>
            <person name="Wilkins M.J."/>
            <person name="Williams K.H."/>
            <person name="Banfield J.F."/>
        </authorList>
    </citation>
    <scope>NUCLEOTIDE SEQUENCE [LARGE SCALE GENOMIC DNA]</scope>
</reference>
<dbReference type="Pfam" id="PF13083">
    <property type="entry name" value="KH_KhpA-B"/>
    <property type="match status" value="1"/>
</dbReference>
<organism evidence="5 6">
    <name type="scientific">Candidatus Yanofskybacteria bacterium GW2011_GWE2_40_11</name>
    <dbReference type="NCBI Taxonomy" id="1619033"/>
    <lineage>
        <taxon>Bacteria</taxon>
        <taxon>Candidatus Yanofskyibacteriota</taxon>
    </lineage>
</organism>
<dbReference type="EMBL" id="LBXZ01000006">
    <property type="protein sequence ID" value="KKR40643.1"/>
    <property type="molecule type" value="Genomic_DNA"/>
</dbReference>
<dbReference type="PROSITE" id="PS50823">
    <property type="entry name" value="KH_TYPE_2"/>
    <property type="match status" value="1"/>
</dbReference>
<dbReference type="InterPro" id="IPR036867">
    <property type="entry name" value="R3H_dom_sf"/>
</dbReference>
<keyword evidence="1 2" id="KW-0694">RNA-binding</keyword>
<comment type="caution">
    <text evidence="5">The sequence shown here is derived from an EMBL/GenBank/DDBJ whole genome shotgun (WGS) entry which is preliminary data.</text>
</comment>
<dbReference type="SUPFAM" id="SSF82708">
    <property type="entry name" value="R3H domain"/>
    <property type="match status" value="1"/>
</dbReference>
<name>A0A0G0QKL9_9BACT</name>
<dbReference type="GO" id="GO:0003723">
    <property type="term" value="F:RNA binding"/>
    <property type="evidence" value="ECO:0007669"/>
    <property type="project" value="UniProtKB-UniRule"/>
</dbReference>
<sequence>MEDYIKNKDKIKEAIKRIVSYMNIECQVEIDKEVGGNSKTVLVSIYTPDNAKFLIGRDGQNLKALEYVVRNMFAKDVGSDVSLAVDVNDYKKSKANYVIDLARQAVMRVRNIQKAEALQPMSSYERRLVHMELASYPDIATESIGEEPQRRIVIKPYSI</sequence>
<dbReference type="InterPro" id="IPR004044">
    <property type="entry name" value="KH_dom_type_2"/>
</dbReference>
<dbReference type="AlphaFoldDB" id="A0A0G0QKL9"/>
<dbReference type="CDD" id="cd02644">
    <property type="entry name" value="R3H_jag"/>
    <property type="match status" value="1"/>
</dbReference>
<dbReference type="PANTHER" id="PTHR35800">
    <property type="entry name" value="PROTEIN JAG"/>
    <property type="match status" value="1"/>
</dbReference>
<dbReference type="PROSITE" id="PS51061">
    <property type="entry name" value="R3H"/>
    <property type="match status" value="1"/>
</dbReference>
<dbReference type="InterPro" id="IPR034079">
    <property type="entry name" value="R3H_KhpB"/>
</dbReference>
<gene>
    <name evidence="5" type="ORF">UT75_C0006G0022</name>
</gene>
<evidence type="ECO:0000313" key="5">
    <source>
        <dbReference type="EMBL" id="KKR40643.1"/>
    </source>
</evidence>
<protein>
    <submittedName>
        <fullName evidence="5">R3H domain protein</fullName>
    </submittedName>
</protein>
<evidence type="ECO:0000256" key="2">
    <source>
        <dbReference type="PROSITE-ProRule" id="PRU00118"/>
    </source>
</evidence>
<evidence type="ECO:0000256" key="1">
    <source>
        <dbReference type="ARBA" id="ARBA00022884"/>
    </source>
</evidence>
<dbReference type="Gene3D" id="3.30.1370.50">
    <property type="entry name" value="R3H-like domain"/>
    <property type="match status" value="1"/>
</dbReference>
<feature type="domain" description="R3H" evidence="4">
    <location>
        <begin position="92"/>
        <end position="158"/>
    </location>
</feature>
<feature type="domain" description="KH type-2" evidence="3">
    <location>
        <begin position="11"/>
        <end position="91"/>
    </location>
</feature>
<accession>A0A0G0QKL9</accession>
<dbReference type="PANTHER" id="PTHR35800:SF1">
    <property type="entry name" value="RNA-BINDING PROTEIN KHPB"/>
    <property type="match status" value="1"/>
</dbReference>
<dbReference type="InterPro" id="IPR001374">
    <property type="entry name" value="R3H_dom"/>
</dbReference>
<dbReference type="Proteomes" id="UP000034072">
    <property type="component" value="Unassembled WGS sequence"/>
</dbReference>
<evidence type="ECO:0000259" key="4">
    <source>
        <dbReference type="PROSITE" id="PS51061"/>
    </source>
</evidence>
<proteinExistence type="predicted"/>